<dbReference type="GO" id="GO:0016747">
    <property type="term" value="F:acyltransferase activity, transferring groups other than amino-acyl groups"/>
    <property type="evidence" value="ECO:0007669"/>
    <property type="project" value="InterPro"/>
</dbReference>
<dbReference type="EMBL" id="FNSL01000001">
    <property type="protein sequence ID" value="SEB66465.1"/>
    <property type="molecule type" value="Genomic_DNA"/>
</dbReference>
<evidence type="ECO:0000256" key="2">
    <source>
        <dbReference type="ARBA" id="ARBA00023315"/>
    </source>
</evidence>
<reference evidence="5" key="1">
    <citation type="submission" date="2016-10" db="EMBL/GenBank/DDBJ databases">
        <authorList>
            <person name="Varghese N."/>
            <person name="Submissions S."/>
        </authorList>
    </citation>
    <scope>NUCLEOTIDE SEQUENCE [LARGE SCALE GENOMIC DNA]</scope>
    <source>
        <strain evidence="5">ES.061</strain>
    </source>
</reference>
<dbReference type="PANTHER" id="PTHR43420:SF12">
    <property type="entry name" value="N-ACETYLTRANSFERASE DOMAIN-CONTAINING PROTEIN"/>
    <property type="match status" value="1"/>
</dbReference>
<dbReference type="InterPro" id="IPR000182">
    <property type="entry name" value="GNAT_dom"/>
</dbReference>
<dbReference type="PROSITE" id="PS51186">
    <property type="entry name" value="GNAT"/>
    <property type="match status" value="1"/>
</dbReference>
<sequence length="161" mass="18130">MALFPKKREFVVRPLEVADSLVLADLHAEDFARPWSDAEFEALLTQDGVFGFAVSEIGRKPPQLAGFVLARQAADEGEILTILVARSQRRHGLGRQLMDAVLFRMHSDRADALFLEVDETNAAAIALYRRLGFRQVGGRPDYYRDASGRRTSAIVMRRDLR</sequence>
<dbReference type="CDD" id="cd04301">
    <property type="entry name" value="NAT_SF"/>
    <property type="match status" value="1"/>
</dbReference>
<name>A0A1H4L806_9HYPH</name>
<dbReference type="AlphaFoldDB" id="A0A1H4L806"/>
<dbReference type="RefSeq" id="WP_090329125.1">
    <property type="nucleotide sequence ID" value="NZ_FNSL01000001.1"/>
</dbReference>
<accession>A0A1H4L806</accession>
<protein>
    <submittedName>
        <fullName evidence="4">Ribosomal-protein-alanine N-acetyltransferase</fullName>
    </submittedName>
</protein>
<evidence type="ECO:0000256" key="1">
    <source>
        <dbReference type="ARBA" id="ARBA00022679"/>
    </source>
</evidence>
<evidence type="ECO:0000259" key="3">
    <source>
        <dbReference type="PROSITE" id="PS51186"/>
    </source>
</evidence>
<dbReference type="Gene3D" id="3.40.630.30">
    <property type="match status" value="1"/>
</dbReference>
<dbReference type="Pfam" id="PF00583">
    <property type="entry name" value="Acetyltransf_1"/>
    <property type="match status" value="1"/>
</dbReference>
<dbReference type="Proteomes" id="UP000199064">
    <property type="component" value="Unassembled WGS sequence"/>
</dbReference>
<keyword evidence="2" id="KW-0012">Acyltransferase</keyword>
<dbReference type="SUPFAM" id="SSF55729">
    <property type="entry name" value="Acyl-CoA N-acyltransferases (Nat)"/>
    <property type="match status" value="1"/>
</dbReference>
<gene>
    <name evidence="4" type="ORF">SAMN05216452_2675</name>
</gene>
<dbReference type="PANTHER" id="PTHR43420">
    <property type="entry name" value="ACETYLTRANSFERASE"/>
    <property type="match status" value="1"/>
</dbReference>
<dbReference type="InterPro" id="IPR016181">
    <property type="entry name" value="Acyl_CoA_acyltransferase"/>
</dbReference>
<evidence type="ECO:0000313" key="4">
    <source>
        <dbReference type="EMBL" id="SEB66465.1"/>
    </source>
</evidence>
<feature type="domain" description="N-acetyltransferase" evidence="3">
    <location>
        <begin position="10"/>
        <end position="161"/>
    </location>
</feature>
<dbReference type="InterPro" id="IPR050680">
    <property type="entry name" value="YpeA/RimI_acetyltransf"/>
</dbReference>
<organism evidence="4 5">
    <name type="scientific">Nitratireductor aquibiodomus</name>
    <dbReference type="NCBI Taxonomy" id="204799"/>
    <lineage>
        <taxon>Bacteria</taxon>
        <taxon>Pseudomonadati</taxon>
        <taxon>Pseudomonadota</taxon>
        <taxon>Alphaproteobacteria</taxon>
        <taxon>Hyphomicrobiales</taxon>
        <taxon>Phyllobacteriaceae</taxon>
        <taxon>Nitratireductor</taxon>
    </lineage>
</organism>
<proteinExistence type="predicted"/>
<keyword evidence="5" id="KW-1185">Reference proteome</keyword>
<evidence type="ECO:0000313" key="5">
    <source>
        <dbReference type="Proteomes" id="UP000199064"/>
    </source>
</evidence>
<keyword evidence="1 4" id="KW-0808">Transferase</keyword>